<dbReference type="OMA" id="ICGMGPP"/>
<feature type="binding site" evidence="10">
    <location>
        <begin position="400"/>
        <end position="402"/>
    </location>
    <ligand>
        <name>L-glutamate</name>
        <dbReference type="ChEBI" id="CHEBI:29985"/>
    </ligand>
</feature>
<dbReference type="GO" id="GO:0000324">
    <property type="term" value="C:fungal-type vacuole"/>
    <property type="evidence" value="ECO:0007669"/>
    <property type="project" value="EnsemblFungi"/>
</dbReference>
<gene>
    <name evidence="12" type="ORF">NEOLI_000097</name>
</gene>
<dbReference type="AlphaFoldDB" id="A0A1U7LVE3"/>
<comment type="catalytic activity">
    <reaction evidence="1 11">
        <text>an S-substituted glutathione + H2O = an S-substituted L-cysteinylglycine + L-glutamate</text>
        <dbReference type="Rhea" id="RHEA:59468"/>
        <dbReference type="ChEBI" id="CHEBI:15377"/>
        <dbReference type="ChEBI" id="CHEBI:29985"/>
        <dbReference type="ChEBI" id="CHEBI:90779"/>
        <dbReference type="ChEBI" id="CHEBI:143103"/>
        <dbReference type="EC" id="3.4.19.13"/>
    </reaction>
</comment>
<dbReference type="NCBIfam" id="TIGR00066">
    <property type="entry name" value="g_glut_trans"/>
    <property type="match status" value="1"/>
</dbReference>
<evidence type="ECO:0000256" key="9">
    <source>
        <dbReference type="PIRSR" id="PIRSR600101-1"/>
    </source>
</evidence>
<dbReference type="GO" id="GO:0006751">
    <property type="term" value="P:glutathione catabolic process"/>
    <property type="evidence" value="ECO:0007669"/>
    <property type="project" value="UniProtKB-UniRule"/>
</dbReference>
<dbReference type="GO" id="GO:0012505">
    <property type="term" value="C:endomembrane system"/>
    <property type="evidence" value="ECO:0007669"/>
    <property type="project" value="UniProtKB-SubCell"/>
</dbReference>
<evidence type="ECO:0000256" key="7">
    <source>
        <dbReference type="ARBA" id="ARBA00047417"/>
    </source>
</evidence>
<dbReference type="InterPro" id="IPR029055">
    <property type="entry name" value="Ntn_hydrolases_N"/>
</dbReference>
<dbReference type="PRINTS" id="PR01210">
    <property type="entry name" value="GGTRANSPTASE"/>
</dbReference>
<feature type="binding site" evidence="10">
    <location>
        <begin position="452"/>
        <end position="453"/>
    </location>
    <ligand>
        <name>L-glutamate</name>
        <dbReference type="ChEBI" id="CHEBI:29985"/>
    </ligand>
</feature>
<comment type="caution">
    <text evidence="12">The sequence shown here is derived from an EMBL/GenBank/DDBJ whole genome shotgun (WGS) entry which is preliminary data.</text>
</comment>
<comment type="subcellular location">
    <subcellularLocation>
        <location evidence="8">Endomembrane system</location>
        <topology evidence="8">Single-pass type II membrane protein</topology>
    </subcellularLocation>
</comment>
<dbReference type="InterPro" id="IPR043138">
    <property type="entry name" value="GGT_lsub"/>
</dbReference>
<keyword evidence="13" id="KW-1185">Reference proteome</keyword>
<name>A0A1U7LVE3_NEOID</name>
<evidence type="ECO:0000313" key="13">
    <source>
        <dbReference type="Proteomes" id="UP000186594"/>
    </source>
</evidence>
<comment type="subunit">
    <text evidence="6">Heterodimer composed of the light and heavy chains. The active site is located in the light chain.</text>
</comment>
<dbReference type="EMBL" id="LXFE01000157">
    <property type="protein sequence ID" value="OLL26645.1"/>
    <property type="molecule type" value="Genomic_DNA"/>
</dbReference>
<comment type="catalytic activity">
    <reaction evidence="7 11">
        <text>an N-terminal (5-L-glutamyl)-[peptide] + an alpha-amino acid = 5-L-glutamyl amino acid + an N-terminal L-alpha-aminoacyl-[peptide]</text>
        <dbReference type="Rhea" id="RHEA:23904"/>
        <dbReference type="Rhea" id="RHEA-COMP:9780"/>
        <dbReference type="Rhea" id="RHEA-COMP:9795"/>
        <dbReference type="ChEBI" id="CHEBI:77644"/>
        <dbReference type="ChEBI" id="CHEBI:78597"/>
        <dbReference type="ChEBI" id="CHEBI:78599"/>
        <dbReference type="ChEBI" id="CHEBI:78608"/>
        <dbReference type="EC" id="2.3.2.2"/>
    </reaction>
</comment>
<comment type="function">
    <text evidence="11">Cleaves the gamma-glutamyl peptide bond of glutathione and glutathione conjugates.</text>
</comment>
<feature type="active site" description="Nucleophile" evidence="9">
    <location>
        <position position="382"/>
    </location>
</feature>
<proteinExistence type="inferred from homology"/>
<keyword evidence="5 11" id="KW-0012">Acyltransferase</keyword>
<dbReference type="EC" id="2.3.2.2" evidence="11"/>
<dbReference type="Gene3D" id="1.10.246.130">
    <property type="match status" value="1"/>
</dbReference>
<dbReference type="Pfam" id="PF01019">
    <property type="entry name" value="G_glu_transpept"/>
    <property type="match status" value="1"/>
</dbReference>
<keyword evidence="11" id="KW-0808">Transferase</keyword>
<comment type="similarity">
    <text evidence="4">Belongs to the gamma-glutamyltransferase family.</text>
</comment>
<dbReference type="Proteomes" id="UP000186594">
    <property type="component" value="Unassembled WGS sequence"/>
</dbReference>
<keyword evidence="11" id="KW-0378">Hydrolase</keyword>
<dbReference type="SUPFAM" id="SSF56235">
    <property type="entry name" value="N-terminal nucleophile aminohydrolases (Ntn hydrolases)"/>
    <property type="match status" value="1"/>
</dbReference>
<evidence type="ECO:0000256" key="5">
    <source>
        <dbReference type="ARBA" id="ARBA00023315"/>
    </source>
</evidence>
<dbReference type="UniPathway" id="UPA00204"/>
<evidence type="ECO:0000256" key="10">
    <source>
        <dbReference type="PIRSR" id="PIRSR600101-2"/>
    </source>
</evidence>
<dbReference type="Gene3D" id="3.60.20.40">
    <property type="match status" value="1"/>
</dbReference>
<dbReference type="InterPro" id="IPR043137">
    <property type="entry name" value="GGT_ssub_C"/>
</dbReference>
<dbReference type="STRING" id="1198029.A0A1U7LVE3"/>
<sequence length="573" mass="62144">MLYKTPRNAAGLAIFFLLAVLAFLLILPHPHRKPSTLVQGRRGAVASDIPACSTVGINILKSGGNAVDSAIAAALCVGTINMFSSGIGGGGFMLIRHQNGSASTINFRETAPARSQLSDYVHDPLRLVFGPLSIGTPGEIAGFSQAHALYGALDWADLFQPSIALSRDGFPASFLLQEHLQIMDSLTNFSSHPSWAPMLAPGGSLLKEGDIVRRLNYSNTLQAIAQGGPSTFYTGDIARSITSYIQEKGGVLTEGDLANYTAKVESPIRGWYRGRDVITCGPPCSGPALLEGLNILEGFDMGKPTKMTHKGLHRLVEVMKWLSAGRTELGDPIDETTANRDRVEEIKSKEWAAKVRANISDHKTYGVHHYRPSYQMIENHGTTHLNVVDSQGMAVSLTTTINQIFGSLVCDPVTGIIFNDQLDDFSLPGHPNAFNLRPSPFNFLKPFKRPLSSAAPTIITHNNELEFVLGASGGSRIVTSVLDAIIKLYDWKMNLFDVIDSPRVHHQLLPMEISIENNMDASAIASLKGKGHEVRLYPRTSPLSDVQAILRLKSGLLQAVSDARKYGLAAVWD</sequence>
<dbReference type="PANTHER" id="PTHR11686">
    <property type="entry name" value="GAMMA GLUTAMYL TRANSPEPTIDASE"/>
    <property type="match status" value="1"/>
</dbReference>
<feature type="binding site" evidence="10">
    <location>
        <position position="474"/>
    </location>
    <ligand>
        <name>L-glutamate</name>
        <dbReference type="ChEBI" id="CHEBI:29985"/>
    </ligand>
</feature>
<dbReference type="GO" id="GO:0103068">
    <property type="term" value="F:leukotriene C4 gamma-glutamyl transferase activity"/>
    <property type="evidence" value="ECO:0007669"/>
    <property type="project" value="UniProtKB-EC"/>
</dbReference>
<evidence type="ECO:0000256" key="6">
    <source>
        <dbReference type="ARBA" id="ARBA00047169"/>
    </source>
</evidence>
<evidence type="ECO:0000256" key="1">
    <source>
        <dbReference type="ARBA" id="ARBA00001049"/>
    </source>
</evidence>
<dbReference type="InterPro" id="IPR000101">
    <property type="entry name" value="GGT_peptidase"/>
</dbReference>
<evidence type="ECO:0000256" key="4">
    <source>
        <dbReference type="ARBA" id="ARBA00009381"/>
    </source>
</evidence>
<dbReference type="FunFam" id="3.60.20.40:FF:000001">
    <property type="entry name" value="Gamma-glutamyltranspeptidase 1"/>
    <property type="match status" value="1"/>
</dbReference>
<evidence type="ECO:0000256" key="3">
    <source>
        <dbReference type="ARBA" id="ARBA00005115"/>
    </source>
</evidence>
<dbReference type="GO" id="GO:0006805">
    <property type="term" value="P:xenobiotic metabolic process"/>
    <property type="evidence" value="ECO:0007669"/>
    <property type="project" value="EnsemblFungi"/>
</dbReference>
<feature type="binding site" evidence="10">
    <location>
        <position position="108"/>
    </location>
    <ligand>
        <name>L-glutamate</name>
        <dbReference type="ChEBI" id="CHEBI:29985"/>
    </ligand>
</feature>
<dbReference type="PANTHER" id="PTHR11686:SF9">
    <property type="entry name" value="RE13973P"/>
    <property type="match status" value="1"/>
</dbReference>
<evidence type="ECO:0000256" key="8">
    <source>
        <dbReference type="ARBA" id="ARBA00060399"/>
    </source>
</evidence>
<evidence type="ECO:0000256" key="2">
    <source>
        <dbReference type="ARBA" id="ARBA00001089"/>
    </source>
</evidence>
<evidence type="ECO:0000256" key="11">
    <source>
        <dbReference type="RuleBase" id="RU368068"/>
    </source>
</evidence>
<dbReference type="EC" id="3.4.19.13" evidence="11"/>
<comment type="catalytic activity">
    <reaction evidence="2 11">
        <text>glutathione + H2O = L-cysteinylglycine + L-glutamate</text>
        <dbReference type="Rhea" id="RHEA:28807"/>
        <dbReference type="ChEBI" id="CHEBI:15377"/>
        <dbReference type="ChEBI" id="CHEBI:29985"/>
        <dbReference type="ChEBI" id="CHEBI:57925"/>
        <dbReference type="ChEBI" id="CHEBI:61694"/>
        <dbReference type="EC" id="3.4.19.13"/>
    </reaction>
</comment>
<comment type="pathway">
    <text evidence="3 11">Sulfur metabolism; glutathione metabolism.</text>
</comment>
<organism evidence="12 13">
    <name type="scientific">Neolecta irregularis (strain DAH-3)</name>
    <dbReference type="NCBI Taxonomy" id="1198029"/>
    <lineage>
        <taxon>Eukaryota</taxon>
        <taxon>Fungi</taxon>
        <taxon>Dikarya</taxon>
        <taxon>Ascomycota</taxon>
        <taxon>Taphrinomycotina</taxon>
        <taxon>Neolectales</taxon>
        <taxon>Neolectaceae</taxon>
        <taxon>Neolecta</taxon>
    </lineage>
</organism>
<dbReference type="GO" id="GO:0005886">
    <property type="term" value="C:plasma membrane"/>
    <property type="evidence" value="ECO:0007669"/>
    <property type="project" value="TreeGrafter"/>
</dbReference>
<protein>
    <recommendedName>
        <fullName evidence="11">Glutathione hydrolase</fullName>
        <ecNumber evidence="11">2.3.2.2</ecNumber>
        <ecNumber evidence="11">3.4.19.13</ecNumber>
    </recommendedName>
    <alternativeName>
        <fullName evidence="11">Gamma-glutamyltransferase</fullName>
    </alternativeName>
    <alternativeName>
        <fullName evidence="11">Gamma-glutamyltranspeptidase</fullName>
    </alternativeName>
</protein>
<reference evidence="12 13" key="1">
    <citation type="submission" date="2016-04" db="EMBL/GenBank/DDBJ databases">
        <title>Evolutionary innovation and constraint leading to complex multicellularity in the Ascomycota.</title>
        <authorList>
            <person name="Cisse O."/>
            <person name="Nguyen A."/>
            <person name="Hewitt D.A."/>
            <person name="Jedd G."/>
            <person name="Stajich J.E."/>
        </authorList>
    </citation>
    <scope>NUCLEOTIDE SEQUENCE [LARGE SCALE GENOMIC DNA]</scope>
    <source>
        <strain evidence="12 13">DAH-3</strain>
    </source>
</reference>
<dbReference type="OrthoDB" id="1081007at2759"/>
<dbReference type="GO" id="GO:0036374">
    <property type="term" value="F:glutathione hydrolase activity"/>
    <property type="evidence" value="ECO:0007669"/>
    <property type="project" value="UniProtKB-UniRule"/>
</dbReference>
<evidence type="ECO:0000313" key="12">
    <source>
        <dbReference type="EMBL" id="OLL26645.1"/>
    </source>
</evidence>
<accession>A0A1U7LVE3</accession>
<feature type="binding site" evidence="10">
    <location>
        <position position="424"/>
    </location>
    <ligand>
        <name>L-glutamate</name>
        <dbReference type="ChEBI" id="CHEBI:29985"/>
    </ligand>
</feature>